<dbReference type="GO" id="GO:0016887">
    <property type="term" value="F:ATP hydrolysis activity"/>
    <property type="evidence" value="ECO:0007669"/>
    <property type="project" value="InterPro"/>
</dbReference>
<sequence>MGTSSIIALLAIILSTLVYLTINSRLILSRNSLLSRFRVLPTVRYLANFKVFLPYLLPRNNRKVQLCLATCLACMIGERFLNVLVPRQIALVADKLSAGETPYGDLAWYILFLLLHGESGLGLVIALCKVPIKQFSHEQLTMAAFCHAIGLSVNFHANENAAEVAIAIGQGDKLVTVVEATVLEVVPTVIDIGVAFAVLNAKYSLSVSVYMVAAAVVFVLLEAVTSSWNVARRRTVAGLARDEKNIILQALQGWATVSIFNMFAHERRRLDNATSTYLDAQAEWARRDAFVKAFRQGLVPAIFFILACLVIRGIHHGRLSPGDFVFLVQYWEYLIWPIKLLAHSYRQLVLQLIEAEQLLDLFKAQPDILDTVGAKLLENVRGFVEFDHVTFSYDDKQLALKDICISAIAGETVALVGATGSGKSSLLKLLMRLYDVQEGRITIDGRDVRDITQSSLRDALAVVPQDPQLFNTSILENIRYAKLTASDEDIFTACRLAAIHDNILALTNGYSTNVGENGMKLSGGEVQRLAIARAFLRDSPILILDEATSAVDTKTEAQIQDALKRLCKTRTTFVVAHRLSTIASADQIIVLDEGAIIEKGTHEWLLGHNGKFADLWNKQMCQMAQANMD</sequence>
<dbReference type="RefSeq" id="XP_018136619.2">
    <property type="nucleotide sequence ID" value="XM_018289475.2"/>
</dbReference>
<reference evidence="12 13" key="1">
    <citation type="journal article" date="2016" name="PLoS Pathog.">
        <title>Biosynthesis of antibiotic leucinostatins in bio-control fungus Purpureocillium lilacinum and their inhibition on phytophthora revealed by genome mining.</title>
        <authorList>
            <person name="Wang G."/>
            <person name="Liu Z."/>
            <person name="Lin R."/>
            <person name="Li E."/>
            <person name="Mao Z."/>
            <person name="Ling J."/>
            <person name="Yang Y."/>
            <person name="Yin W.B."/>
            <person name="Xie B."/>
        </authorList>
    </citation>
    <scope>NUCLEOTIDE SEQUENCE [LARGE SCALE GENOMIC DNA]</scope>
    <source>
        <strain evidence="12">170</strain>
    </source>
</reference>
<dbReference type="STRING" id="1380566.A0A179EZ86"/>
<dbReference type="PANTHER" id="PTHR24221:SF503">
    <property type="entry name" value="MITOCHONDRIAL POTASSIUM CHANNEL ATP-BINDING SUBUNIT"/>
    <property type="match status" value="1"/>
</dbReference>
<dbReference type="GeneID" id="28853469"/>
<dbReference type="AlphaFoldDB" id="A0A179EZ86"/>
<dbReference type="PANTHER" id="PTHR24221">
    <property type="entry name" value="ATP-BINDING CASSETTE SUB-FAMILY B"/>
    <property type="match status" value="1"/>
</dbReference>
<dbReference type="InterPro" id="IPR011527">
    <property type="entry name" value="ABC1_TM_dom"/>
</dbReference>
<proteinExistence type="inferred from homology"/>
<evidence type="ECO:0000256" key="7">
    <source>
        <dbReference type="ARBA" id="ARBA00023136"/>
    </source>
</evidence>
<evidence type="ECO:0000256" key="5">
    <source>
        <dbReference type="ARBA" id="ARBA00022840"/>
    </source>
</evidence>
<keyword evidence="2" id="KW-0813">Transport</keyword>
<gene>
    <name evidence="12" type="ORF">VFPPC_11226</name>
</gene>
<dbReference type="PROSITE" id="PS50929">
    <property type="entry name" value="ABC_TM1F"/>
    <property type="match status" value="1"/>
</dbReference>
<name>A0A179EZ86_METCM</name>
<dbReference type="Gene3D" id="1.20.1560.10">
    <property type="entry name" value="ABC transporter type 1, transmembrane domain"/>
    <property type="match status" value="1"/>
</dbReference>
<feature type="transmembrane region" description="Helical" evidence="9">
    <location>
        <begin position="207"/>
        <end position="225"/>
    </location>
</feature>
<dbReference type="SMART" id="SM00382">
    <property type="entry name" value="AAA"/>
    <property type="match status" value="1"/>
</dbReference>
<comment type="similarity">
    <text evidence="8">Belongs to the ABC transporter superfamily. ABCB family. Heavy Metal importer (TC 3.A.1.210) subfamily.</text>
</comment>
<dbReference type="SUPFAM" id="SSF52540">
    <property type="entry name" value="P-loop containing nucleoside triphosphate hydrolases"/>
    <property type="match status" value="1"/>
</dbReference>
<protein>
    <submittedName>
        <fullName evidence="12">Abc transporter</fullName>
    </submittedName>
</protein>
<dbReference type="KEGG" id="pchm:VFPPC_11226"/>
<dbReference type="InterPro" id="IPR003593">
    <property type="entry name" value="AAA+_ATPase"/>
</dbReference>
<dbReference type="InterPro" id="IPR003439">
    <property type="entry name" value="ABC_transporter-like_ATP-bd"/>
</dbReference>
<keyword evidence="7 9" id="KW-0472">Membrane</keyword>
<keyword evidence="3 9" id="KW-0812">Transmembrane</keyword>
<evidence type="ECO:0000313" key="13">
    <source>
        <dbReference type="Proteomes" id="UP000078397"/>
    </source>
</evidence>
<evidence type="ECO:0000256" key="9">
    <source>
        <dbReference type="SAM" id="Phobius"/>
    </source>
</evidence>
<evidence type="ECO:0000256" key="8">
    <source>
        <dbReference type="ARBA" id="ARBA00024363"/>
    </source>
</evidence>
<keyword evidence="5" id="KW-0067">ATP-binding</keyword>
<dbReference type="OrthoDB" id="4956773at2759"/>
<evidence type="ECO:0000256" key="4">
    <source>
        <dbReference type="ARBA" id="ARBA00022741"/>
    </source>
</evidence>
<feature type="domain" description="ABC transmembrane type-1" evidence="11">
    <location>
        <begin position="139"/>
        <end position="350"/>
    </location>
</feature>
<comment type="caution">
    <text evidence="12">The sequence shown here is derived from an EMBL/GenBank/DDBJ whole genome shotgun (WGS) entry which is preliminary data.</text>
</comment>
<dbReference type="GO" id="GO:0140359">
    <property type="term" value="F:ABC-type transporter activity"/>
    <property type="evidence" value="ECO:0007669"/>
    <property type="project" value="InterPro"/>
</dbReference>
<comment type="subcellular location">
    <subcellularLocation>
        <location evidence="1">Membrane</location>
        <topology evidence="1">Multi-pass membrane protein</topology>
    </subcellularLocation>
</comment>
<dbReference type="Pfam" id="PF00664">
    <property type="entry name" value="ABC_membrane"/>
    <property type="match status" value="1"/>
</dbReference>
<feature type="transmembrane region" description="Helical" evidence="9">
    <location>
        <begin position="106"/>
        <end position="128"/>
    </location>
</feature>
<organism evidence="12 13">
    <name type="scientific">Pochonia chlamydosporia 170</name>
    <dbReference type="NCBI Taxonomy" id="1380566"/>
    <lineage>
        <taxon>Eukaryota</taxon>
        <taxon>Fungi</taxon>
        <taxon>Dikarya</taxon>
        <taxon>Ascomycota</taxon>
        <taxon>Pezizomycotina</taxon>
        <taxon>Sordariomycetes</taxon>
        <taxon>Hypocreomycetidae</taxon>
        <taxon>Hypocreales</taxon>
        <taxon>Clavicipitaceae</taxon>
        <taxon>Pochonia</taxon>
    </lineage>
</organism>
<dbReference type="FunFam" id="3.40.50.300:FF:000287">
    <property type="entry name" value="Multidrug ABC transporter ATP-binding protein"/>
    <property type="match status" value="1"/>
</dbReference>
<evidence type="ECO:0000313" key="12">
    <source>
        <dbReference type="EMBL" id="OAQ58472.2"/>
    </source>
</evidence>
<feature type="transmembrane region" description="Helical" evidence="9">
    <location>
        <begin position="293"/>
        <end position="311"/>
    </location>
</feature>
<dbReference type="InterPro" id="IPR039421">
    <property type="entry name" value="Type_1_exporter"/>
</dbReference>
<keyword evidence="6 9" id="KW-1133">Transmembrane helix</keyword>
<dbReference type="SUPFAM" id="SSF90123">
    <property type="entry name" value="ABC transporter transmembrane region"/>
    <property type="match status" value="1"/>
</dbReference>
<dbReference type="GO" id="GO:0016020">
    <property type="term" value="C:membrane"/>
    <property type="evidence" value="ECO:0007669"/>
    <property type="project" value="UniProtKB-SubCell"/>
</dbReference>
<dbReference type="InterPro" id="IPR027417">
    <property type="entry name" value="P-loop_NTPase"/>
</dbReference>
<dbReference type="Proteomes" id="UP000078397">
    <property type="component" value="Unassembled WGS sequence"/>
</dbReference>
<evidence type="ECO:0000256" key="6">
    <source>
        <dbReference type="ARBA" id="ARBA00022989"/>
    </source>
</evidence>
<evidence type="ECO:0000256" key="2">
    <source>
        <dbReference type="ARBA" id="ARBA00022448"/>
    </source>
</evidence>
<feature type="transmembrane region" description="Helical" evidence="9">
    <location>
        <begin position="6"/>
        <end position="28"/>
    </location>
</feature>
<dbReference type="GO" id="GO:0005524">
    <property type="term" value="F:ATP binding"/>
    <property type="evidence" value="ECO:0007669"/>
    <property type="project" value="UniProtKB-KW"/>
</dbReference>
<dbReference type="Pfam" id="PF00005">
    <property type="entry name" value="ABC_tran"/>
    <property type="match status" value="1"/>
</dbReference>
<dbReference type="InterPro" id="IPR036640">
    <property type="entry name" value="ABC1_TM_sf"/>
</dbReference>
<accession>A0A179EZ86</accession>
<evidence type="ECO:0000256" key="3">
    <source>
        <dbReference type="ARBA" id="ARBA00022692"/>
    </source>
</evidence>
<evidence type="ECO:0000256" key="1">
    <source>
        <dbReference type="ARBA" id="ARBA00004141"/>
    </source>
</evidence>
<keyword evidence="4" id="KW-0547">Nucleotide-binding</keyword>
<evidence type="ECO:0000259" key="10">
    <source>
        <dbReference type="PROSITE" id="PS50893"/>
    </source>
</evidence>
<feature type="domain" description="ABC transporter" evidence="10">
    <location>
        <begin position="384"/>
        <end position="618"/>
    </location>
</feature>
<dbReference type="Gene3D" id="3.40.50.300">
    <property type="entry name" value="P-loop containing nucleotide triphosphate hydrolases"/>
    <property type="match status" value="1"/>
</dbReference>
<dbReference type="PROSITE" id="PS50893">
    <property type="entry name" value="ABC_TRANSPORTER_2"/>
    <property type="match status" value="1"/>
</dbReference>
<keyword evidence="13" id="KW-1185">Reference proteome</keyword>
<dbReference type="EMBL" id="LSBJ02000017">
    <property type="protein sequence ID" value="OAQ58472.2"/>
    <property type="molecule type" value="Genomic_DNA"/>
</dbReference>
<evidence type="ECO:0000259" key="11">
    <source>
        <dbReference type="PROSITE" id="PS50929"/>
    </source>
</evidence>